<reference evidence="1 2" key="1">
    <citation type="submission" date="2016-10" db="EMBL/GenBank/DDBJ databases">
        <title>Evaluation of Human, Animal and Environmental Mycobacterium chelonae Isolates by Core Genome Phylogenomic Analysis, Targeted Gene Comparison, and Anti-microbial Susceptibility Patterns: A Tale of Mistaken Identities.</title>
        <authorList>
            <person name="Fogelson S.B."/>
            <person name="Camus A.C."/>
            <person name="Lorenz W."/>
            <person name="Vasireddy R."/>
            <person name="Vasireddy S."/>
            <person name="Smith T."/>
            <person name="Brown-Elliott B.A."/>
            <person name="Wallace R.J.Jr."/>
            <person name="Hasan N.A."/>
            <person name="Reischl U."/>
            <person name="Sanchez S."/>
        </authorList>
    </citation>
    <scope>NUCLEOTIDE SEQUENCE [LARGE SCALE GENOMIC DNA]</scope>
    <source>
        <strain evidence="1 2">24999</strain>
    </source>
</reference>
<dbReference type="EMBL" id="MLHV01000024">
    <property type="protein sequence ID" value="OHT93317.1"/>
    <property type="molecule type" value="Genomic_DNA"/>
</dbReference>
<dbReference type="Proteomes" id="UP000179636">
    <property type="component" value="Unassembled WGS sequence"/>
</dbReference>
<comment type="caution">
    <text evidence="1">The sequence shown here is derived from an EMBL/GenBank/DDBJ whole genome shotgun (WGS) entry which is preliminary data.</text>
</comment>
<accession>A0A1S1JZ37</accession>
<dbReference type="OrthoDB" id="5241047at2"/>
<name>A0A1S1JZ37_9MYCO</name>
<dbReference type="STRING" id="1908205.BKG60_27495"/>
<evidence type="ECO:0000313" key="1">
    <source>
        <dbReference type="EMBL" id="OHT93317.1"/>
    </source>
</evidence>
<dbReference type="InterPro" id="IPR029035">
    <property type="entry name" value="DHS-like_NAD/FAD-binding_dom"/>
</dbReference>
<organism evidence="1 2">
    <name type="scientific">Mycobacterium syngnathidarum</name>
    <dbReference type="NCBI Taxonomy" id="1908205"/>
    <lineage>
        <taxon>Bacteria</taxon>
        <taxon>Bacillati</taxon>
        <taxon>Actinomycetota</taxon>
        <taxon>Actinomycetes</taxon>
        <taxon>Mycobacteriales</taxon>
        <taxon>Mycobacteriaceae</taxon>
        <taxon>Mycobacterium</taxon>
    </lineage>
</organism>
<dbReference type="SUPFAM" id="SSF52467">
    <property type="entry name" value="DHS-like NAD/FAD-binding domain"/>
    <property type="match status" value="1"/>
</dbReference>
<keyword evidence="2" id="KW-1185">Reference proteome</keyword>
<accession>A0A1Q9W3V9</accession>
<gene>
    <name evidence="1" type="ORF">BKG61_22300</name>
</gene>
<dbReference type="Pfam" id="PF13289">
    <property type="entry name" value="SIR2_2"/>
    <property type="match status" value="1"/>
</dbReference>
<evidence type="ECO:0000313" key="2">
    <source>
        <dbReference type="Proteomes" id="UP000179636"/>
    </source>
</evidence>
<protein>
    <submittedName>
        <fullName evidence="1">SIR2 family protein</fullName>
    </submittedName>
</protein>
<sequence length="526" mass="58794">MGGHLFIINGDLNKIACDAVLLPTDAFFNIESKWDRLSKDHQTEIEEYRTRYKGTDWDGQAVLPLRTRPKKPQVWLGNVGQAGVKSQFSTFAPTVKEFVKRAAKKPEDTPERIYKWPRRRLAVNVVGSGEGGGRGTKGNLALGLVETLSKLAHKRNVDIILVAYGEKPYAAVQWARRRYLSSGKVAEAWPLRDGLRRKAGDLAKDAIERQLVLFIGAGVSAGAGVDTWKGLLETMAVEAKFKTKERKRLSQKDLRDQATLVEGRFECDTDSFKKRVADRIGEVTHYSLVHGLLASLPSKEAVTTNFDRLFEDAASIHGKEIAVLPKDPRQTDGRLLLKLHGSVDDHEKMILTRSDYLRMPRQYGALMGLVQGLLMMRTMVFVGYSLSDEDFHDLIDEVRAARGDHAESRNGTVLTLHDDPLERQLWQKDLDTVPMVVDGEDKNDFPSAARQLEIFLDLVGHLATTSAAFFLDDSYADLAKTEYELVGPLKQLVDLTAESKLNGVGNQVRKFLTELGADYRTKSVDT</sequence>
<dbReference type="AlphaFoldDB" id="A0A1S1JZ37"/>
<proteinExistence type="predicted"/>
<dbReference type="Gene3D" id="3.40.50.1220">
    <property type="entry name" value="TPP-binding domain"/>
    <property type="match status" value="1"/>
</dbReference>